<feature type="compositionally biased region" description="Basic residues" evidence="1">
    <location>
        <begin position="231"/>
        <end position="246"/>
    </location>
</feature>
<keyword evidence="2" id="KW-0472">Membrane</keyword>
<gene>
    <name evidence="4" type="ORF">IZO911_LOCUS37056</name>
</gene>
<protein>
    <submittedName>
        <fullName evidence="4">Uncharacterized protein</fullName>
    </submittedName>
</protein>
<organism evidence="4 5">
    <name type="scientific">Adineta steineri</name>
    <dbReference type="NCBI Taxonomy" id="433720"/>
    <lineage>
        <taxon>Eukaryota</taxon>
        <taxon>Metazoa</taxon>
        <taxon>Spiralia</taxon>
        <taxon>Gnathifera</taxon>
        <taxon>Rotifera</taxon>
        <taxon>Eurotatoria</taxon>
        <taxon>Bdelloidea</taxon>
        <taxon>Adinetida</taxon>
        <taxon>Adinetidae</taxon>
        <taxon>Adineta</taxon>
    </lineage>
</organism>
<evidence type="ECO:0000313" key="4">
    <source>
        <dbReference type="EMBL" id="CAF1356301.1"/>
    </source>
</evidence>
<dbReference type="AlphaFoldDB" id="A0A815HS75"/>
<accession>A0A815HS75</accession>
<keyword evidence="2" id="KW-1133">Transmembrane helix</keyword>
<comment type="caution">
    <text evidence="4">The sequence shown here is derived from an EMBL/GenBank/DDBJ whole genome shotgun (WGS) entry which is preliminary data.</text>
</comment>
<feature type="region of interest" description="Disordered" evidence="1">
    <location>
        <begin position="231"/>
        <end position="260"/>
    </location>
</feature>
<dbReference type="EMBL" id="CAJNOE010000906">
    <property type="protein sequence ID" value="CAF1356301.1"/>
    <property type="molecule type" value="Genomic_DNA"/>
</dbReference>
<evidence type="ECO:0000256" key="1">
    <source>
        <dbReference type="SAM" id="MobiDB-lite"/>
    </source>
</evidence>
<proteinExistence type="predicted"/>
<sequence>MRIYTLLIIWMLLLFTIIHGNTLKQSKNKANKLIQNKCDKLYGKDLSLAKNRQWKYFCEKWITSTRHHQQQRQQQQRSKNVVDESHKRKFHKPRSFRSRRSRKNSRTSSRSSTSSRTSSFASRYRNIRTGAIISRPSGWLWSRTRHVFLPISRSYYYRSHSSSNQYTTPTTNSQSYYYCTSNSSNSIEIQCDTINNDSQCCEDETAHQVFCCGGEIDADYIADLKSHKRKFHKPRSFRSRRSRKNSRTPSRSSSRTSSFASRYRNIRTGAIISRPSGWLWSRTRHVFLPISRSYYYRSSSNQYTTPTTNSQSYYYCTSNSSNTIEIQCNTINNDSQCCEDETAHQVFCCGGEIDADYIADLSQATKRLSQLFYTLSAIALFMHLFMKRLYQ</sequence>
<feature type="compositionally biased region" description="Low complexity" evidence="1">
    <location>
        <begin position="247"/>
        <end position="260"/>
    </location>
</feature>
<keyword evidence="3" id="KW-0732">Signal</keyword>
<feature type="signal peptide" evidence="3">
    <location>
        <begin position="1"/>
        <end position="20"/>
    </location>
</feature>
<feature type="region of interest" description="Disordered" evidence="1">
    <location>
        <begin position="68"/>
        <end position="120"/>
    </location>
</feature>
<keyword evidence="2" id="KW-0812">Transmembrane</keyword>
<feature type="chain" id="PRO_5032820868" evidence="3">
    <location>
        <begin position="21"/>
        <end position="391"/>
    </location>
</feature>
<dbReference type="Proteomes" id="UP000663860">
    <property type="component" value="Unassembled WGS sequence"/>
</dbReference>
<evidence type="ECO:0000256" key="3">
    <source>
        <dbReference type="SAM" id="SignalP"/>
    </source>
</evidence>
<feature type="compositionally biased region" description="Basic residues" evidence="1">
    <location>
        <begin position="87"/>
        <end position="105"/>
    </location>
</feature>
<evidence type="ECO:0000256" key="2">
    <source>
        <dbReference type="SAM" id="Phobius"/>
    </source>
</evidence>
<evidence type="ECO:0000313" key="5">
    <source>
        <dbReference type="Proteomes" id="UP000663860"/>
    </source>
</evidence>
<reference evidence="4" key="1">
    <citation type="submission" date="2021-02" db="EMBL/GenBank/DDBJ databases">
        <authorList>
            <person name="Nowell W R."/>
        </authorList>
    </citation>
    <scope>NUCLEOTIDE SEQUENCE</scope>
</reference>
<name>A0A815HS75_9BILA</name>
<feature type="transmembrane region" description="Helical" evidence="2">
    <location>
        <begin position="371"/>
        <end position="390"/>
    </location>
</feature>
<feature type="compositionally biased region" description="Low complexity" evidence="1">
    <location>
        <begin position="106"/>
        <end position="120"/>
    </location>
</feature>